<protein>
    <submittedName>
        <fullName evidence="1">Uncharacterized protein (TIGR02413 family)</fullName>
    </submittedName>
</protein>
<dbReference type="Proteomes" id="UP001237207">
    <property type="component" value="Unassembled WGS sequence"/>
</dbReference>
<proteinExistence type="predicted"/>
<comment type="caution">
    <text evidence="1">The sequence shown here is derived from an EMBL/GenBank/DDBJ whole genome shotgun (WGS) entry which is preliminary data.</text>
</comment>
<evidence type="ECO:0000313" key="2">
    <source>
        <dbReference type="Proteomes" id="UP001237207"/>
    </source>
</evidence>
<gene>
    <name evidence="1" type="ORF">J2S13_001924</name>
</gene>
<dbReference type="Pfam" id="PF09501">
    <property type="entry name" value="Bac_small_YrzI"/>
    <property type="match status" value="1"/>
</dbReference>
<dbReference type="EMBL" id="JAUSUC010000021">
    <property type="protein sequence ID" value="MDQ0215506.1"/>
    <property type="molecule type" value="Genomic_DNA"/>
</dbReference>
<dbReference type="InterPro" id="IPR012655">
    <property type="entry name" value="YrzI"/>
</dbReference>
<accession>A0AAJ1WKU5</accession>
<name>A0AAJ1WKU5_9BACI</name>
<sequence>MTLNIYFVKITIERRKKTAEEYEHEKNIEKIFEENRCKYYDLYRIM</sequence>
<reference evidence="1" key="1">
    <citation type="submission" date="2023-07" db="EMBL/GenBank/DDBJ databases">
        <title>Genomic Encyclopedia of Type Strains, Phase IV (KMG-IV): sequencing the most valuable type-strain genomes for metagenomic binning, comparative biology and taxonomic classification.</title>
        <authorList>
            <person name="Goeker M."/>
        </authorList>
    </citation>
    <scope>NUCLEOTIDE SEQUENCE</scope>
    <source>
        <strain evidence="1">DSM 23947</strain>
    </source>
</reference>
<evidence type="ECO:0000313" key="1">
    <source>
        <dbReference type="EMBL" id="MDQ0215506.1"/>
    </source>
</evidence>
<organism evidence="1 2">
    <name type="scientific">Oikeobacillus pervagus</name>
    <dbReference type="NCBI Taxonomy" id="1325931"/>
    <lineage>
        <taxon>Bacteria</taxon>
        <taxon>Bacillati</taxon>
        <taxon>Bacillota</taxon>
        <taxon>Bacilli</taxon>
        <taxon>Bacillales</taxon>
        <taxon>Bacillaceae</taxon>
        <taxon>Oikeobacillus</taxon>
    </lineage>
</organism>
<dbReference type="RefSeq" id="WP_307257511.1">
    <property type="nucleotide sequence ID" value="NZ_JAUSUC010000021.1"/>
</dbReference>
<dbReference type="AlphaFoldDB" id="A0AAJ1WKU5"/>
<keyword evidence="2" id="KW-1185">Reference proteome</keyword>